<dbReference type="EMBL" id="RBNI01000507">
    <property type="protein sequence ID" value="RUP51751.1"/>
    <property type="molecule type" value="Genomic_DNA"/>
</dbReference>
<sequence>MSTMTNGKESSCACESVHHEWLQQLFAYYRRISPSLLLENKGSVARDHLSNERTYLAWLRTSLSIITVGVAITQLFRLESPNDSNSLHDMGRPLGGAFLGLGIVFLLFAVARYFHTQAVMAEGKFPATRGIVIIGAVGIMAVLVAIFVIVVTIL</sequence>
<evidence type="ECO:0000256" key="5">
    <source>
        <dbReference type="ARBA" id="ARBA00023136"/>
    </source>
</evidence>
<reference evidence="8 9" key="1">
    <citation type="journal article" date="2018" name="New Phytol.">
        <title>Phylogenomics of Endogonaceae and evolution of mycorrhizas within Mucoromycota.</title>
        <authorList>
            <person name="Chang Y."/>
            <person name="Desiro A."/>
            <person name="Na H."/>
            <person name="Sandor L."/>
            <person name="Lipzen A."/>
            <person name="Clum A."/>
            <person name="Barry K."/>
            <person name="Grigoriev I.V."/>
            <person name="Martin F.M."/>
            <person name="Stajich J.E."/>
            <person name="Smith M.E."/>
            <person name="Bonito G."/>
            <person name="Spatafora J.W."/>
        </authorList>
    </citation>
    <scope>NUCLEOTIDE SEQUENCE [LARGE SCALE GENOMIC DNA]</scope>
    <source>
        <strain evidence="8 9">GMNB39</strain>
    </source>
</reference>
<feature type="transmembrane region" description="Helical" evidence="6">
    <location>
        <begin position="96"/>
        <end position="115"/>
    </location>
</feature>
<feature type="domain" description="DUF202" evidence="7">
    <location>
        <begin position="46"/>
        <end position="117"/>
    </location>
</feature>
<proteinExistence type="predicted"/>
<dbReference type="PANTHER" id="PTHR34187:SF2">
    <property type="entry name" value="DUF202 DOMAIN-CONTAINING PROTEIN"/>
    <property type="match status" value="1"/>
</dbReference>
<accession>A0A433DLS3</accession>
<feature type="transmembrane region" description="Helical" evidence="6">
    <location>
        <begin position="55"/>
        <end position="76"/>
    </location>
</feature>
<dbReference type="Pfam" id="PF02656">
    <property type="entry name" value="DUF202"/>
    <property type="match status" value="1"/>
</dbReference>
<feature type="transmembrane region" description="Helical" evidence="6">
    <location>
        <begin position="127"/>
        <end position="153"/>
    </location>
</feature>
<comment type="subcellular location">
    <subcellularLocation>
        <location evidence="1">Cell membrane</location>
        <topology evidence="1">Multi-pass membrane protein</topology>
    </subcellularLocation>
</comment>
<evidence type="ECO:0000313" key="8">
    <source>
        <dbReference type="EMBL" id="RUP51751.1"/>
    </source>
</evidence>
<keyword evidence="2" id="KW-1003">Cell membrane</keyword>
<dbReference type="AlphaFoldDB" id="A0A433DLS3"/>
<dbReference type="PANTHER" id="PTHR34187">
    <property type="entry name" value="FGR18P"/>
    <property type="match status" value="1"/>
</dbReference>
<evidence type="ECO:0000259" key="7">
    <source>
        <dbReference type="Pfam" id="PF02656"/>
    </source>
</evidence>
<dbReference type="OrthoDB" id="199599at2759"/>
<evidence type="ECO:0000256" key="4">
    <source>
        <dbReference type="ARBA" id="ARBA00022989"/>
    </source>
</evidence>
<evidence type="ECO:0000256" key="2">
    <source>
        <dbReference type="ARBA" id="ARBA00022475"/>
    </source>
</evidence>
<evidence type="ECO:0000256" key="3">
    <source>
        <dbReference type="ARBA" id="ARBA00022692"/>
    </source>
</evidence>
<keyword evidence="5 6" id="KW-0472">Membrane</keyword>
<organism evidence="8 9">
    <name type="scientific">Jimgerdemannia flammicorona</name>
    <dbReference type="NCBI Taxonomy" id="994334"/>
    <lineage>
        <taxon>Eukaryota</taxon>
        <taxon>Fungi</taxon>
        <taxon>Fungi incertae sedis</taxon>
        <taxon>Mucoromycota</taxon>
        <taxon>Mucoromycotina</taxon>
        <taxon>Endogonomycetes</taxon>
        <taxon>Endogonales</taxon>
        <taxon>Endogonaceae</taxon>
        <taxon>Jimgerdemannia</taxon>
    </lineage>
</organism>
<evidence type="ECO:0000256" key="1">
    <source>
        <dbReference type="ARBA" id="ARBA00004651"/>
    </source>
</evidence>
<comment type="caution">
    <text evidence="8">The sequence shown here is derived from an EMBL/GenBank/DDBJ whole genome shotgun (WGS) entry which is preliminary data.</text>
</comment>
<evidence type="ECO:0000313" key="9">
    <source>
        <dbReference type="Proteomes" id="UP000268093"/>
    </source>
</evidence>
<dbReference type="Proteomes" id="UP000268093">
    <property type="component" value="Unassembled WGS sequence"/>
</dbReference>
<keyword evidence="9" id="KW-1185">Reference proteome</keyword>
<gene>
    <name evidence="8" type="ORF">BC936DRAFT_146240</name>
</gene>
<protein>
    <recommendedName>
        <fullName evidence="7">DUF202 domain-containing protein</fullName>
    </recommendedName>
</protein>
<evidence type="ECO:0000256" key="6">
    <source>
        <dbReference type="SAM" id="Phobius"/>
    </source>
</evidence>
<keyword evidence="4 6" id="KW-1133">Transmembrane helix</keyword>
<keyword evidence="3 6" id="KW-0812">Transmembrane</keyword>
<dbReference type="GO" id="GO:0005886">
    <property type="term" value="C:plasma membrane"/>
    <property type="evidence" value="ECO:0007669"/>
    <property type="project" value="UniProtKB-SubCell"/>
</dbReference>
<name>A0A433DLS3_9FUNG</name>
<dbReference type="InterPro" id="IPR003807">
    <property type="entry name" value="DUF202"/>
</dbReference>
<dbReference type="InterPro" id="IPR052053">
    <property type="entry name" value="IM_YidH-like"/>
</dbReference>